<dbReference type="AlphaFoldDB" id="A0A917YXF5"/>
<comment type="caution">
    <text evidence="1">The sequence shown here is derived from an EMBL/GenBank/DDBJ whole genome shotgun (WGS) entry which is preliminary data.</text>
</comment>
<organism evidence="1 2">
    <name type="scientific">Nonomuraea cavernae</name>
    <dbReference type="NCBI Taxonomy" id="2045107"/>
    <lineage>
        <taxon>Bacteria</taxon>
        <taxon>Bacillati</taxon>
        <taxon>Actinomycetota</taxon>
        <taxon>Actinomycetes</taxon>
        <taxon>Streptosporangiales</taxon>
        <taxon>Streptosporangiaceae</taxon>
        <taxon>Nonomuraea</taxon>
    </lineage>
</organism>
<reference evidence="1" key="2">
    <citation type="submission" date="2020-09" db="EMBL/GenBank/DDBJ databases">
        <authorList>
            <person name="Sun Q."/>
            <person name="Zhou Y."/>
        </authorList>
    </citation>
    <scope>NUCLEOTIDE SEQUENCE</scope>
    <source>
        <strain evidence="1">CGMCC 4.7368</strain>
    </source>
</reference>
<evidence type="ECO:0000313" key="2">
    <source>
        <dbReference type="Proteomes" id="UP000646523"/>
    </source>
</evidence>
<protein>
    <submittedName>
        <fullName evidence="1">Uncharacterized protein</fullName>
    </submittedName>
</protein>
<reference evidence="1" key="1">
    <citation type="journal article" date="2014" name="Int. J. Syst. Evol. Microbiol.">
        <title>Complete genome sequence of Corynebacterium casei LMG S-19264T (=DSM 44701T), isolated from a smear-ripened cheese.</title>
        <authorList>
            <consortium name="US DOE Joint Genome Institute (JGI-PGF)"/>
            <person name="Walter F."/>
            <person name="Albersmeier A."/>
            <person name="Kalinowski J."/>
            <person name="Ruckert C."/>
        </authorList>
    </citation>
    <scope>NUCLEOTIDE SEQUENCE</scope>
    <source>
        <strain evidence="1">CGMCC 4.7368</strain>
    </source>
</reference>
<accession>A0A917YXF5</accession>
<gene>
    <name evidence="1" type="ORF">GCM10012289_26210</name>
</gene>
<dbReference type="EMBL" id="BMNH01000006">
    <property type="protein sequence ID" value="GGO68139.1"/>
    <property type="molecule type" value="Genomic_DNA"/>
</dbReference>
<dbReference type="Proteomes" id="UP000646523">
    <property type="component" value="Unassembled WGS sequence"/>
</dbReference>
<evidence type="ECO:0000313" key="1">
    <source>
        <dbReference type="EMBL" id="GGO68139.1"/>
    </source>
</evidence>
<keyword evidence="2" id="KW-1185">Reference proteome</keyword>
<proteinExistence type="predicted"/>
<sequence length="122" mass="13400">MSADSEQMKITPKSLRHASTEIAEAASGITRDLADAYGIGDPAVTENLSAHEELLTKESLRPSVKAEIPLLTKARKKLSLQVMYGSDGLKRMADNIDLVEDENFAALFEGARKALERSDWRP</sequence>
<name>A0A917YXF5_9ACTN</name>